<name>A0A6I4HUF0_9SPHI</name>
<evidence type="ECO:0000313" key="2">
    <source>
        <dbReference type="Proteomes" id="UP000429232"/>
    </source>
</evidence>
<dbReference type="EMBL" id="CP066775">
    <property type="protein sequence ID" value="QQL51484.1"/>
    <property type="molecule type" value="Genomic_DNA"/>
</dbReference>
<organism evidence="1 2">
    <name type="scientific">Mucilaginibacter ginkgonis</name>
    <dbReference type="NCBI Taxonomy" id="2682091"/>
    <lineage>
        <taxon>Bacteria</taxon>
        <taxon>Pseudomonadati</taxon>
        <taxon>Bacteroidota</taxon>
        <taxon>Sphingobacteriia</taxon>
        <taxon>Sphingobacteriales</taxon>
        <taxon>Sphingobacteriaceae</taxon>
        <taxon>Mucilaginibacter</taxon>
    </lineage>
</organism>
<reference evidence="1 2" key="1">
    <citation type="submission" date="2020-12" db="EMBL/GenBank/DDBJ databases">
        <title>HMF7856_wgs.fasta genome submission.</title>
        <authorList>
            <person name="Kang H."/>
            <person name="Kim H."/>
            <person name="Joh K."/>
        </authorList>
    </citation>
    <scope>NUCLEOTIDE SEQUENCE [LARGE SCALE GENOMIC DNA]</scope>
    <source>
        <strain evidence="1 2">HMF7856</strain>
    </source>
</reference>
<sequence>MVNLFQIKKVSGNIQKQILLLHNFGEHVPVSRTRISQFKEQCKELSNRNVNLIAARHKSLRLVTTD</sequence>
<protein>
    <submittedName>
        <fullName evidence="1">Uncharacterized protein</fullName>
    </submittedName>
</protein>
<dbReference type="AlphaFoldDB" id="A0A6I4HUF0"/>
<gene>
    <name evidence="1" type="ORF">GO620_001665</name>
</gene>
<proteinExistence type="predicted"/>
<dbReference type="RefSeq" id="WP_157523484.1">
    <property type="nucleotide sequence ID" value="NZ_CP066775.1"/>
</dbReference>
<dbReference type="KEGG" id="mgik:GO620_001665"/>
<accession>A0A6I4HUF0</accession>
<dbReference type="Proteomes" id="UP000429232">
    <property type="component" value="Chromosome"/>
</dbReference>
<keyword evidence="2" id="KW-1185">Reference proteome</keyword>
<dbReference type="Gene3D" id="2.40.50.1020">
    <property type="entry name" value="LytTr DNA-binding domain"/>
    <property type="match status" value="1"/>
</dbReference>
<evidence type="ECO:0000313" key="1">
    <source>
        <dbReference type="EMBL" id="QQL51484.1"/>
    </source>
</evidence>